<dbReference type="GO" id="GO:0051536">
    <property type="term" value="F:iron-sulfur cluster binding"/>
    <property type="evidence" value="ECO:0007669"/>
    <property type="project" value="UniProtKB-KW"/>
</dbReference>
<comment type="cofactor">
    <cofactor evidence="1">
        <name>[4Fe-4S] cluster</name>
        <dbReference type="ChEBI" id="CHEBI:49883"/>
    </cofactor>
</comment>
<dbReference type="PROSITE" id="PS51918">
    <property type="entry name" value="RADICAL_SAM"/>
    <property type="match status" value="1"/>
</dbReference>
<dbReference type="InterPro" id="IPR013785">
    <property type="entry name" value="Aldolase_TIM"/>
</dbReference>
<dbReference type="InterPro" id="IPR007197">
    <property type="entry name" value="rSAM"/>
</dbReference>
<dbReference type="InterPro" id="IPR058240">
    <property type="entry name" value="rSAM_sf"/>
</dbReference>
<dbReference type="GeneID" id="59148437"/>
<evidence type="ECO:0000256" key="5">
    <source>
        <dbReference type="ARBA" id="ARBA00023004"/>
    </source>
</evidence>
<name>A0A7L9FI90_9CREN</name>
<organism evidence="8 9">
    <name type="scientific">Infirmifilum lucidum</name>
    <dbReference type="NCBI Taxonomy" id="2776706"/>
    <lineage>
        <taxon>Archaea</taxon>
        <taxon>Thermoproteota</taxon>
        <taxon>Thermoprotei</taxon>
        <taxon>Thermofilales</taxon>
        <taxon>Thermofilaceae</taxon>
        <taxon>Infirmifilum</taxon>
    </lineage>
</organism>
<dbReference type="RefSeq" id="WP_192819054.1">
    <property type="nucleotide sequence ID" value="NZ_CP062310.1"/>
</dbReference>
<dbReference type="EMBL" id="CP062310">
    <property type="protein sequence ID" value="QOJ79082.1"/>
    <property type="molecule type" value="Genomic_DNA"/>
</dbReference>
<dbReference type="Pfam" id="PF04055">
    <property type="entry name" value="Radical_SAM"/>
    <property type="match status" value="1"/>
</dbReference>
<keyword evidence="6" id="KW-0411">Iron-sulfur</keyword>
<dbReference type="KEGG" id="thel:IG193_01035"/>
<dbReference type="CDD" id="cd01335">
    <property type="entry name" value="Radical_SAM"/>
    <property type="match status" value="1"/>
</dbReference>
<keyword evidence="9" id="KW-1185">Reference proteome</keyword>
<accession>A0A7L9FI90</accession>
<dbReference type="Proteomes" id="UP000594121">
    <property type="component" value="Chromosome"/>
</dbReference>
<evidence type="ECO:0000256" key="3">
    <source>
        <dbReference type="ARBA" id="ARBA00022691"/>
    </source>
</evidence>
<dbReference type="SFLD" id="SFLDG01387">
    <property type="entry name" value="BtrN-like_SPASM_domain_contain"/>
    <property type="match status" value="1"/>
</dbReference>
<dbReference type="SFLD" id="SFLDS00029">
    <property type="entry name" value="Radical_SAM"/>
    <property type="match status" value="1"/>
</dbReference>
<sequence>MSFPEVLQVEPTNTCNLSCIMCVRRTWRQADFGYMSWSLFKKIVDESTGRIRRLALYGFGEPLSHPRFVDFAAYARTVLGDGVFIHFVTNGTLMDGNTARRVFEAGVDQVAFSVDAPDIKPLSEIRVGAQHYNVLGNLRETARVKRDYGARVGVAVVLMKRNYRMLPEIVERAGELDLDFVVVSQMVPYHPALVGEAVYTTASREAVEFFREAGGELDSLAKEAVYDSLLAHYKYVSSGRQRLYLQLVEKIASRGYSVNADIARDAIKRESLLKDVEEYIERAREHANKYGIEARLPSVYADSLKRTCPYVDENATMILWDGSVAPCMDLAYNHPLYTNFHVKSIKAVRFGNVTQESIEDVWNKPSYVQFRRVRRKLPSSVPWCADCPFATKKCWFVDANEYDCYGNEVGCNECIYSAGLAHCIL</sequence>
<dbReference type="CDD" id="cd21121">
    <property type="entry name" value="SPASM_Cmo-like"/>
    <property type="match status" value="1"/>
</dbReference>
<dbReference type="InParanoid" id="A0A7L9FI90"/>
<evidence type="ECO:0000313" key="9">
    <source>
        <dbReference type="Proteomes" id="UP000594121"/>
    </source>
</evidence>
<evidence type="ECO:0000256" key="4">
    <source>
        <dbReference type="ARBA" id="ARBA00022723"/>
    </source>
</evidence>
<dbReference type="GO" id="GO:0046872">
    <property type="term" value="F:metal ion binding"/>
    <property type="evidence" value="ECO:0007669"/>
    <property type="project" value="UniProtKB-KW"/>
</dbReference>
<dbReference type="InterPro" id="IPR023885">
    <property type="entry name" value="4Fe4S-binding_SPASM_dom"/>
</dbReference>
<reference evidence="8 9" key="1">
    <citation type="submission" date="2020-10" db="EMBL/GenBank/DDBJ databases">
        <title>Thermofilum lucidum 3507LT sp. nov. a novel member of Thermofilaceae family isolated from Chile hot spring, and proposal of description order Thermofilales.</title>
        <authorList>
            <person name="Zayulina K.S."/>
            <person name="Elcheninov A.G."/>
            <person name="Toshchakov S.V."/>
            <person name="Kublanov I.V."/>
        </authorList>
    </citation>
    <scope>NUCLEOTIDE SEQUENCE [LARGE SCALE GENOMIC DNA]</scope>
    <source>
        <strain evidence="8 9">3507LT</strain>
    </source>
</reference>
<evidence type="ECO:0000256" key="1">
    <source>
        <dbReference type="ARBA" id="ARBA00001966"/>
    </source>
</evidence>
<evidence type="ECO:0000256" key="6">
    <source>
        <dbReference type="ARBA" id="ARBA00023014"/>
    </source>
</evidence>
<dbReference type="SUPFAM" id="SSF102114">
    <property type="entry name" value="Radical SAM enzymes"/>
    <property type="match status" value="1"/>
</dbReference>
<dbReference type="GO" id="GO:0003824">
    <property type="term" value="F:catalytic activity"/>
    <property type="evidence" value="ECO:0007669"/>
    <property type="project" value="InterPro"/>
</dbReference>
<dbReference type="SFLD" id="SFLDG01067">
    <property type="entry name" value="SPASM/twitch_domain_containing"/>
    <property type="match status" value="1"/>
</dbReference>
<evidence type="ECO:0000256" key="2">
    <source>
        <dbReference type="ARBA" id="ARBA00022485"/>
    </source>
</evidence>
<dbReference type="Gene3D" id="3.20.20.70">
    <property type="entry name" value="Aldolase class I"/>
    <property type="match status" value="1"/>
</dbReference>
<keyword evidence="3" id="KW-0949">S-adenosyl-L-methionine</keyword>
<dbReference type="InterPro" id="IPR050377">
    <property type="entry name" value="Radical_SAM_PqqE_MftC-like"/>
</dbReference>
<dbReference type="PANTHER" id="PTHR11228:SF34">
    <property type="entry name" value="TUNGSTEN-CONTAINING ALDEHYDE FERREDOXIN OXIDOREDUCTASE COFACTOR MODIFYING PROTEIN"/>
    <property type="match status" value="1"/>
</dbReference>
<dbReference type="InterPro" id="IPR034391">
    <property type="entry name" value="AdoMet-like_SPASM_containing"/>
</dbReference>
<feature type="domain" description="Radical SAM core" evidence="7">
    <location>
        <begin position="1"/>
        <end position="216"/>
    </location>
</feature>
<evidence type="ECO:0000259" key="7">
    <source>
        <dbReference type="PROSITE" id="PS51918"/>
    </source>
</evidence>
<evidence type="ECO:0000313" key="8">
    <source>
        <dbReference type="EMBL" id="QOJ79082.1"/>
    </source>
</evidence>
<dbReference type="AlphaFoldDB" id="A0A7L9FI90"/>
<protein>
    <submittedName>
        <fullName evidence="8">SPASM domain-containing protein</fullName>
    </submittedName>
</protein>
<keyword evidence="2" id="KW-0004">4Fe-4S</keyword>
<dbReference type="PANTHER" id="PTHR11228">
    <property type="entry name" value="RADICAL SAM DOMAIN PROTEIN"/>
    <property type="match status" value="1"/>
</dbReference>
<gene>
    <name evidence="8" type="ORF">IG193_01035</name>
</gene>
<keyword evidence="4" id="KW-0479">Metal-binding</keyword>
<proteinExistence type="predicted"/>
<dbReference type="Pfam" id="PF13186">
    <property type="entry name" value="SPASM"/>
    <property type="match status" value="1"/>
</dbReference>
<keyword evidence="5" id="KW-0408">Iron</keyword>